<dbReference type="InterPro" id="IPR023415">
    <property type="entry name" value="LDLR_class-A_CS"/>
</dbReference>
<feature type="domain" description="Apple" evidence="23">
    <location>
        <begin position="532"/>
        <end position="612"/>
    </location>
</feature>
<dbReference type="SMART" id="SM00607">
    <property type="entry name" value="FTP"/>
    <property type="match status" value="1"/>
</dbReference>
<feature type="disulfide bond" evidence="15">
    <location>
        <begin position="1030"/>
        <end position="1045"/>
    </location>
</feature>
<keyword evidence="3 14" id="KW-0420">Kringle</keyword>
<dbReference type="InterPro" id="IPR001190">
    <property type="entry name" value="SRCR"/>
</dbReference>
<dbReference type="Pfam" id="PF22633">
    <property type="entry name" value="F5_F8_type_C_2"/>
    <property type="match status" value="1"/>
</dbReference>
<dbReference type="InterPro" id="IPR043504">
    <property type="entry name" value="Peptidase_S1_PA_chymotrypsin"/>
</dbReference>
<reference evidence="24" key="1">
    <citation type="submission" date="2022-11" db="UniProtKB">
        <authorList>
            <consortium name="EnsemblMetazoa"/>
        </authorList>
    </citation>
    <scope>IDENTIFICATION</scope>
</reference>
<dbReference type="FunFam" id="3.10.250.10:FF:000026">
    <property type="entry name" value="Tequila, isoform D"/>
    <property type="match status" value="1"/>
</dbReference>
<dbReference type="PROSITE" id="PS00135">
    <property type="entry name" value="TRYPSIN_SER"/>
    <property type="match status" value="1"/>
</dbReference>
<evidence type="ECO:0000259" key="23">
    <source>
        <dbReference type="PROSITE" id="PS50948"/>
    </source>
</evidence>
<keyword evidence="2" id="KW-0964">Secreted</keyword>
<dbReference type="SUPFAM" id="SSF50494">
    <property type="entry name" value="Trypsin-like serine proteases"/>
    <property type="match status" value="1"/>
</dbReference>
<evidence type="ECO:0000256" key="10">
    <source>
        <dbReference type="ARBA" id="ARBA00022837"/>
    </source>
</evidence>
<evidence type="ECO:0000256" key="3">
    <source>
        <dbReference type="ARBA" id="ARBA00022572"/>
    </source>
</evidence>
<dbReference type="PRINTS" id="PR00261">
    <property type="entry name" value="LDLRECEPTOR"/>
</dbReference>
<dbReference type="InterPro" id="IPR036772">
    <property type="entry name" value="SRCR-like_dom_sf"/>
</dbReference>
<dbReference type="SUPFAM" id="SSF57440">
    <property type="entry name" value="Kringle-like"/>
    <property type="match status" value="3"/>
</dbReference>
<dbReference type="SMART" id="SM00202">
    <property type="entry name" value="SR"/>
    <property type="match status" value="3"/>
</dbReference>
<feature type="domain" description="SRCR" evidence="22">
    <location>
        <begin position="107"/>
        <end position="214"/>
    </location>
</feature>
<dbReference type="FunFam" id="3.10.250.10:FF:000007">
    <property type="entry name" value="Soluble scavenger receptor cysteine-rich domain-containing protein SSC5D"/>
    <property type="match status" value="1"/>
</dbReference>
<dbReference type="CDD" id="cd00112">
    <property type="entry name" value="LDLa"/>
    <property type="match status" value="3"/>
</dbReference>
<feature type="disulfide bond" evidence="16">
    <location>
        <begin position="1282"/>
        <end position="1292"/>
    </location>
</feature>
<dbReference type="PRINTS" id="PR00258">
    <property type="entry name" value="SPERACTRCPTR"/>
</dbReference>
<feature type="domain" description="Apple" evidence="23">
    <location>
        <begin position="919"/>
        <end position="1002"/>
    </location>
</feature>
<feature type="domain" description="Peptidase S1" evidence="21">
    <location>
        <begin position="1340"/>
        <end position="1574"/>
    </location>
</feature>
<evidence type="ECO:0000256" key="5">
    <source>
        <dbReference type="ARBA" id="ARBA00022723"/>
    </source>
</evidence>
<feature type="disulfide bond" evidence="15">
    <location>
        <begin position="1179"/>
        <end position="1197"/>
    </location>
</feature>
<feature type="disulfide bond" evidence="16">
    <location>
        <begin position="1238"/>
        <end position="1302"/>
    </location>
</feature>
<feature type="disulfide bond" evidence="16">
    <location>
        <begin position="182"/>
        <end position="192"/>
    </location>
</feature>
<dbReference type="SMART" id="SM00020">
    <property type="entry name" value="Tryp_SPc"/>
    <property type="match status" value="1"/>
</dbReference>
<evidence type="ECO:0000256" key="16">
    <source>
        <dbReference type="PROSITE-ProRule" id="PRU00196"/>
    </source>
</evidence>
<dbReference type="SMART" id="SM00473">
    <property type="entry name" value="PAN_AP"/>
    <property type="match status" value="3"/>
</dbReference>
<feature type="region of interest" description="Disordered" evidence="18">
    <location>
        <begin position="50"/>
        <end position="102"/>
    </location>
</feature>
<evidence type="ECO:0000259" key="22">
    <source>
        <dbReference type="PROSITE" id="PS50287"/>
    </source>
</evidence>
<feature type="disulfide bond" evidence="15">
    <location>
        <begin position="1172"/>
        <end position="1184"/>
    </location>
</feature>
<proteinExistence type="predicted"/>
<evidence type="ECO:0000256" key="4">
    <source>
        <dbReference type="ARBA" id="ARBA00022670"/>
    </source>
</evidence>
<feature type="disulfide bond" evidence="16">
    <location>
        <begin position="1136"/>
        <end position="1146"/>
    </location>
</feature>
<dbReference type="Gene3D" id="2.40.10.10">
    <property type="entry name" value="Trypsin-like serine proteases"/>
    <property type="match status" value="1"/>
</dbReference>
<dbReference type="GO" id="GO:0005576">
    <property type="term" value="C:extracellular region"/>
    <property type="evidence" value="ECO:0007669"/>
    <property type="project" value="UniProtKB-SubCell"/>
</dbReference>
<feature type="domain" description="Kringle" evidence="20">
    <location>
        <begin position="268"/>
        <end position="346"/>
    </location>
</feature>
<evidence type="ECO:0000256" key="8">
    <source>
        <dbReference type="ARBA" id="ARBA00022801"/>
    </source>
</evidence>
<dbReference type="InterPro" id="IPR000001">
    <property type="entry name" value="Kringle"/>
</dbReference>
<evidence type="ECO:0000313" key="24">
    <source>
        <dbReference type="EnsemblMetazoa" id="XP_038060984.1"/>
    </source>
</evidence>
<evidence type="ECO:0000256" key="6">
    <source>
        <dbReference type="ARBA" id="ARBA00022729"/>
    </source>
</evidence>
<feature type="disulfide bond" evidence="15">
    <location>
        <begin position="1191"/>
        <end position="1206"/>
    </location>
</feature>
<dbReference type="InterPro" id="IPR036055">
    <property type="entry name" value="LDL_receptor-like_sf"/>
</dbReference>
<dbReference type="PROSITE" id="PS50948">
    <property type="entry name" value="PAN"/>
    <property type="match status" value="3"/>
</dbReference>
<dbReference type="PRINTS" id="PR00018">
    <property type="entry name" value="KRINGLE"/>
</dbReference>
<dbReference type="InterPro" id="IPR013806">
    <property type="entry name" value="Kringle-like"/>
</dbReference>
<dbReference type="Pfam" id="PF00051">
    <property type="entry name" value="Kringle"/>
    <property type="match status" value="3"/>
</dbReference>
<dbReference type="GO" id="GO:0046872">
    <property type="term" value="F:metal ion binding"/>
    <property type="evidence" value="ECO:0007669"/>
    <property type="project" value="UniProtKB-KW"/>
</dbReference>
<dbReference type="CDD" id="cd01099">
    <property type="entry name" value="PAN_AP_HGF"/>
    <property type="match status" value="3"/>
</dbReference>
<dbReference type="PROSITE" id="PS50240">
    <property type="entry name" value="TRYPSIN_DOM"/>
    <property type="match status" value="1"/>
</dbReference>
<evidence type="ECO:0000256" key="14">
    <source>
        <dbReference type="PROSITE-ProRule" id="PRU00121"/>
    </source>
</evidence>
<dbReference type="PROSITE" id="PS50068">
    <property type="entry name" value="LDLRA_2"/>
    <property type="match status" value="3"/>
</dbReference>
<dbReference type="PROSITE" id="PS00134">
    <property type="entry name" value="TRYPSIN_HIS"/>
    <property type="match status" value="1"/>
</dbReference>
<evidence type="ECO:0000256" key="9">
    <source>
        <dbReference type="ARBA" id="ARBA00022825"/>
    </source>
</evidence>
<dbReference type="Proteomes" id="UP000887568">
    <property type="component" value="Unplaced"/>
</dbReference>
<feature type="disulfide bond" evidence="16">
    <location>
        <begin position="1251"/>
        <end position="1312"/>
    </location>
</feature>
<keyword evidence="9 17" id="KW-0720">Serine protease</keyword>
<feature type="chain" id="PRO_5037265210" description="Serine protease 12" evidence="19">
    <location>
        <begin position="25"/>
        <end position="1578"/>
    </location>
</feature>
<protein>
    <recommendedName>
        <fullName evidence="26">Serine protease 12</fullName>
    </recommendedName>
</protein>
<dbReference type="RefSeq" id="XP_038060984.1">
    <property type="nucleotide sequence ID" value="XM_038205056.1"/>
</dbReference>
<dbReference type="PROSITE" id="PS50070">
    <property type="entry name" value="KRINGLE_2"/>
    <property type="match status" value="3"/>
</dbReference>
<feature type="domain" description="Apple" evidence="23">
    <location>
        <begin position="438"/>
        <end position="530"/>
    </location>
</feature>
<feature type="compositionally biased region" description="Acidic residues" evidence="18">
    <location>
        <begin position="62"/>
        <end position="76"/>
    </location>
</feature>
<dbReference type="InterPro" id="IPR001254">
    <property type="entry name" value="Trypsin_dom"/>
</dbReference>
<evidence type="ECO:0000256" key="12">
    <source>
        <dbReference type="ARBA" id="ARBA00023170"/>
    </source>
</evidence>
<dbReference type="EnsemblMetazoa" id="XM_038205056.1">
    <property type="protein sequence ID" value="XP_038060984.1"/>
    <property type="gene ID" value="LOC119731787"/>
</dbReference>
<keyword evidence="8 17" id="KW-0378">Hydrolase</keyword>
<dbReference type="CDD" id="cd00108">
    <property type="entry name" value="KR"/>
    <property type="match status" value="3"/>
</dbReference>
<dbReference type="InterPro" id="IPR018056">
    <property type="entry name" value="Kringle_CS"/>
</dbReference>
<evidence type="ECO:0000256" key="1">
    <source>
        <dbReference type="ARBA" id="ARBA00004613"/>
    </source>
</evidence>
<keyword evidence="12" id="KW-0675">Receptor</keyword>
<dbReference type="InterPro" id="IPR018114">
    <property type="entry name" value="TRYPSIN_HIS"/>
</dbReference>
<dbReference type="Gene3D" id="4.10.400.10">
    <property type="entry name" value="Low-density Lipoprotein Receptor"/>
    <property type="match status" value="3"/>
</dbReference>
<dbReference type="Gene3D" id="2.40.20.10">
    <property type="entry name" value="Plasminogen Kringle 4"/>
    <property type="match status" value="3"/>
</dbReference>
<feature type="domain" description="Kringle" evidence="20">
    <location>
        <begin position="359"/>
        <end position="436"/>
    </location>
</feature>
<dbReference type="InterPro" id="IPR006585">
    <property type="entry name" value="FTP1"/>
</dbReference>
<dbReference type="PANTHER" id="PTHR48071">
    <property type="entry name" value="SRCR DOMAIN-CONTAINING PROTEIN"/>
    <property type="match status" value="1"/>
</dbReference>
<dbReference type="InterPro" id="IPR009003">
    <property type="entry name" value="Peptidase_S1_PA"/>
</dbReference>
<sequence>MRAIRLLGFTIALFLLLEVDHVFSKELGLKSRSKIKEKKLHPPKRVDKVYYVSNRHRRDSGSSDEGDDEDEEETGEGDYRAQYGKPNAPNTHKNTGGAPQAETEYSIRLVNGRNEYEGRVEVKKDASSRWGLVCDDYWGMEEATVVCRQLGYGDPVEAVSNALNRFSGSIGKKQYVMDDIQCRGTEDALQLCQFAGWGVTNCISDIEVAGIVCSPPNMDPDANPVGKAAETLVVFDVDASDLPDWLRSVVRTVSRQAQSPECYNLLGGEDYRGTVSQTRGGIPCQSWGSQSPHSHTVVPQDYAHRGIGQHSYCRNPDDDDQPWCYTREGGTRWDYCDVGRVSQQKCRNPESPECFTDSRGADYRGFVSTTVSGKTCQKWTVQTPHTHRHTPDRFPDDGLGDHNYCRTVSEVNAERPWCYTVSAARREYCDVGLPQVSCNRQAVAEQRTNPMEHFALFQNAAIPGANMEEHHGVTAEQCAELCLATTSFSCRSFDHYRDDNRCWLSDKSSHSSDLKFDFNNNPFDYYERIDIGTLSQFEIIPNAAIAGHNEEEHQGVSMQRCAQLCVLATFGCASFDYARRTSQCWLSRATTETANLRTDIEAQPFDYFQRNGGAMPDCYRGNGHSYRGSYSATETGKDCVPWTFAAARGAGVNNAQYPNTGVGNHNHCRNPDNDQQPWCYFADASGQLEGWTYCGLPACQLTGPAESETPTTTQAPGGLRLLSQGKETVQSSTLTLTGVAREASLAVDGNASPHFDDNSCTLTDSERHPWWYVDLGREYEIDHIVIVNRYDNGNRLKRATVRVGDAILNVDSFLECGQVTGAMIKNAAKREHRQITIQCSAETVGRYVYIEQTRNQALHLTLCEVEVYGQDVTATGPPPSISCSSEQFACVTGGIHCIPNSWVCDQDPDCEDGTDEQGCNDPLADFNPLADSAIPSSINPDVTYMDKTLAECAQFCVTNMDIVCRSFEYEAATRDCSLFDENRAQTGGLEARPGVTHYERLSQTTDCSNVDGELYHPCPSGRCVPTRWLCDGDNDCGDFSDERQCSVEGPTQEPSSEFAIRIVNDQLGQTSTNEYQGRVEVQYMGVWGTVCDDNWDIQDATVVCKQLGFTRGAVSAVIVGEFGQGNGNIIMDDVECAGTEMSLADCPFSGWGVHNCVAREAAGVICIPNEGCLDSQFECGNGDCIPLNWKCDGTDDCGDNSDEQQCQSADLPVRLVGGPDANSGRIEVMFAGQWGTVCDDRFDDNAAQVVCRQLGITGNSRVFEKAHFGQGQGQIWLDEVQCQGGENHLGECGHSRFGSNDCSHGEDVGVECGIVPVPEVTMAPGSCGVKQVDNGINARIIGGTAAKKGSWPWQAQLLLRQSGHYCGATLIDEFHVLTAAHCFQRYGKDRFKVRLGEHDQYRSENSEQDFDIECLHLHEDYSSSTTNNDIALIKLKPKNGRGAQMNTHVSPACLTGRDDLPDNHQCWISGWGNTGNDYPRLLQEARVPLLPRSTCTGRRVYGSKLTSRMLCAGYLGGGIDSCDGDSGGPLVCEYQGTWQIIGVTSWGSGCAQPNAPGVYSRVNQFLDWINTKRQTAQC</sequence>
<keyword evidence="6 19" id="KW-0732">Signal</keyword>
<dbReference type="CDD" id="cd00190">
    <property type="entry name" value="Tryp_SPc"/>
    <property type="match status" value="1"/>
</dbReference>
<dbReference type="FunFam" id="4.10.400.10:FF:000034">
    <property type="entry name" value="Low-density lipoprotein receptor-related protein 2"/>
    <property type="match status" value="1"/>
</dbReference>
<name>A0A914ACB6_PATMI</name>
<feature type="signal peptide" evidence="19">
    <location>
        <begin position="1"/>
        <end position="24"/>
    </location>
</feature>
<dbReference type="Gene3D" id="3.50.4.10">
    <property type="entry name" value="Hepatocyte Growth Factor"/>
    <property type="match status" value="3"/>
</dbReference>
<dbReference type="PROSITE" id="PS00420">
    <property type="entry name" value="SRCR_1"/>
    <property type="match status" value="1"/>
</dbReference>
<dbReference type="GO" id="GO:0006508">
    <property type="term" value="P:proteolysis"/>
    <property type="evidence" value="ECO:0007669"/>
    <property type="project" value="UniProtKB-KW"/>
</dbReference>
<dbReference type="OMA" id="TERTCQA"/>
<evidence type="ECO:0000256" key="19">
    <source>
        <dbReference type="SAM" id="SignalP"/>
    </source>
</evidence>
<comment type="subcellular location">
    <subcellularLocation>
        <location evidence="1">Secreted</location>
    </subcellularLocation>
</comment>
<dbReference type="Pfam" id="PF00057">
    <property type="entry name" value="Ldl_recept_a"/>
    <property type="match status" value="3"/>
</dbReference>
<dbReference type="Gene3D" id="3.10.250.10">
    <property type="entry name" value="SRCR-like domain"/>
    <property type="match status" value="3"/>
</dbReference>
<keyword evidence="4 17" id="KW-0645">Protease</keyword>
<feature type="domain" description="SRCR" evidence="22">
    <location>
        <begin position="1213"/>
        <end position="1313"/>
    </location>
</feature>
<evidence type="ECO:0000259" key="21">
    <source>
        <dbReference type="PROSITE" id="PS50240"/>
    </source>
</evidence>
<dbReference type="PANTHER" id="PTHR48071:SF27">
    <property type="entry name" value="SCAVENGER RECEPTOR CYSTEINE-RICH TYPE 1 PROTEIN M130-LIKE"/>
    <property type="match status" value="1"/>
</dbReference>
<dbReference type="FunFam" id="3.10.250.10:FF:000001">
    <property type="entry name" value="Lysyl oxidase 4 isoform X1"/>
    <property type="match status" value="1"/>
</dbReference>
<dbReference type="SUPFAM" id="SSF56487">
    <property type="entry name" value="SRCR-like"/>
    <property type="match status" value="3"/>
</dbReference>
<dbReference type="InterPro" id="IPR003609">
    <property type="entry name" value="Pan_app"/>
</dbReference>
<dbReference type="PROSITE" id="PS50287">
    <property type="entry name" value="SRCR_2"/>
    <property type="match status" value="3"/>
</dbReference>
<evidence type="ECO:0000256" key="17">
    <source>
        <dbReference type="RuleBase" id="RU363034"/>
    </source>
</evidence>
<evidence type="ECO:0008006" key="26">
    <source>
        <dbReference type="Google" id="ProtNLM"/>
    </source>
</evidence>
<evidence type="ECO:0000256" key="11">
    <source>
        <dbReference type="ARBA" id="ARBA00023157"/>
    </source>
</evidence>
<feature type="disulfide bond" evidence="15">
    <location>
        <begin position="904"/>
        <end position="919"/>
    </location>
</feature>
<dbReference type="InterPro" id="IPR008979">
    <property type="entry name" value="Galactose-bd-like_sf"/>
</dbReference>
<dbReference type="OrthoDB" id="6020543at2759"/>
<dbReference type="Pfam" id="PF00530">
    <property type="entry name" value="SRCR"/>
    <property type="match status" value="3"/>
</dbReference>
<keyword evidence="25" id="KW-1185">Reference proteome</keyword>
<dbReference type="FunFam" id="2.40.20.10:FF:000001">
    <property type="entry name" value="Urokinase-type plasminogen activator"/>
    <property type="match status" value="1"/>
</dbReference>
<feature type="domain" description="Kringle" evidence="20">
    <location>
        <begin position="617"/>
        <end position="699"/>
    </location>
</feature>
<keyword evidence="11 16" id="KW-1015">Disulfide bond</keyword>
<dbReference type="PROSITE" id="PS00021">
    <property type="entry name" value="KRINGLE_1"/>
    <property type="match status" value="1"/>
</dbReference>
<dbReference type="GO" id="GO:0016020">
    <property type="term" value="C:membrane"/>
    <property type="evidence" value="ECO:0007669"/>
    <property type="project" value="InterPro"/>
</dbReference>
<feature type="disulfide bond" evidence="15">
    <location>
        <begin position="1018"/>
        <end position="1036"/>
    </location>
</feature>
<feature type="disulfide bond" evidence="14">
    <location>
        <begin position="313"/>
        <end position="336"/>
    </location>
</feature>
<accession>A0A914ACB6</accession>
<keyword evidence="13" id="KW-0325">Glycoprotein</keyword>
<dbReference type="Pfam" id="PF00089">
    <property type="entry name" value="Trypsin"/>
    <property type="match status" value="1"/>
</dbReference>
<keyword evidence="5" id="KW-0479">Metal-binding</keyword>
<keyword evidence="10" id="KW-0106">Calcium</keyword>
<evidence type="ECO:0000313" key="25">
    <source>
        <dbReference type="Proteomes" id="UP000887568"/>
    </source>
</evidence>
<dbReference type="SUPFAM" id="SSF49785">
    <property type="entry name" value="Galactose-binding domain-like"/>
    <property type="match status" value="1"/>
</dbReference>
<dbReference type="SMART" id="SM00192">
    <property type="entry name" value="LDLa"/>
    <property type="match status" value="3"/>
</dbReference>
<comment type="caution">
    <text evidence="16">Lacks conserved residue(s) required for the propagation of feature annotation.</text>
</comment>
<dbReference type="InterPro" id="IPR033116">
    <property type="entry name" value="TRYPSIN_SER"/>
</dbReference>
<dbReference type="FunFam" id="2.40.10.10:FF:000053">
    <property type="entry name" value="Neurotrypsin"/>
    <property type="match status" value="1"/>
</dbReference>
<evidence type="ECO:0000256" key="15">
    <source>
        <dbReference type="PROSITE-ProRule" id="PRU00124"/>
    </source>
</evidence>
<dbReference type="SUPFAM" id="SSF57424">
    <property type="entry name" value="LDL receptor-like module"/>
    <property type="match status" value="3"/>
</dbReference>
<dbReference type="SUPFAM" id="SSF57414">
    <property type="entry name" value="Hairpin loop containing domain-like"/>
    <property type="match status" value="3"/>
</dbReference>
<dbReference type="Pfam" id="PF00024">
    <property type="entry name" value="PAN_1"/>
    <property type="match status" value="3"/>
</dbReference>
<keyword evidence="7" id="KW-0677">Repeat</keyword>
<dbReference type="GO" id="GO:0004252">
    <property type="term" value="F:serine-type endopeptidase activity"/>
    <property type="evidence" value="ECO:0007669"/>
    <property type="project" value="InterPro"/>
</dbReference>
<dbReference type="PROSITE" id="PS01209">
    <property type="entry name" value="LDLRA_1"/>
    <property type="match status" value="2"/>
</dbReference>
<dbReference type="InterPro" id="IPR002172">
    <property type="entry name" value="LDrepeatLR_classA_rpt"/>
</dbReference>
<organism evidence="24 25">
    <name type="scientific">Patiria miniata</name>
    <name type="common">Bat star</name>
    <name type="synonym">Asterina miniata</name>
    <dbReference type="NCBI Taxonomy" id="46514"/>
    <lineage>
        <taxon>Eukaryota</taxon>
        <taxon>Metazoa</taxon>
        <taxon>Echinodermata</taxon>
        <taxon>Eleutherozoa</taxon>
        <taxon>Asterozoa</taxon>
        <taxon>Asteroidea</taxon>
        <taxon>Valvatacea</taxon>
        <taxon>Valvatida</taxon>
        <taxon>Asterinidae</taxon>
        <taxon>Patiria</taxon>
    </lineage>
</organism>
<evidence type="ECO:0000256" key="2">
    <source>
        <dbReference type="ARBA" id="ARBA00022525"/>
    </source>
</evidence>
<evidence type="ECO:0000256" key="7">
    <source>
        <dbReference type="ARBA" id="ARBA00022737"/>
    </source>
</evidence>
<dbReference type="GeneID" id="119731787"/>
<evidence type="ECO:0000256" key="18">
    <source>
        <dbReference type="SAM" id="MobiDB-lite"/>
    </source>
</evidence>
<feature type="domain" description="SRCR" evidence="22">
    <location>
        <begin position="1060"/>
        <end position="1167"/>
    </location>
</feature>
<dbReference type="InterPro" id="IPR038178">
    <property type="entry name" value="Kringle_sf"/>
</dbReference>
<dbReference type="SMART" id="SM00130">
    <property type="entry name" value="KR"/>
    <property type="match status" value="3"/>
</dbReference>
<evidence type="ECO:0000259" key="20">
    <source>
        <dbReference type="PROSITE" id="PS50070"/>
    </source>
</evidence>
<evidence type="ECO:0000256" key="13">
    <source>
        <dbReference type="ARBA" id="ARBA00023180"/>
    </source>
</evidence>
<dbReference type="Gene3D" id="2.60.120.260">
    <property type="entry name" value="Galactose-binding domain-like"/>
    <property type="match status" value="1"/>
</dbReference>